<feature type="binding site" evidence="8">
    <location>
        <position position="134"/>
    </location>
    <ligand>
        <name>Fe cation</name>
        <dbReference type="ChEBI" id="CHEBI:24875"/>
    </ligand>
</feature>
<protein>
    <submittedName>
        <fullName evidence="9">Fur family transcriptional regulator</fullName>
    </submittedName>
</protein>
<evidence type="ECO:0000256" key="6">
    <source>
        <dbReference type="ARBA" id="ARBA00023163"/>
    </source>
</evidence>
<dbReference type="EMBL" id="AP012029">
    <property type="protein sequence ID" value="BAJ62638.1"/>
    <property type="molecule type" value="Genomic_DNA"/>
</dbReference>
<comment type="cofactor">
    <cofactor evidence="8">
        <name>Mn(2+)</name>
        <dbReference type="ChEBI" id="CHEBI:29035"/>
    </cofactor>
    <cofactor evidence="8">
        <name>Fe(2+)</name>
        <dbReference type="ChEBI" id="CHEBI:29033"/>
    </cofactor>
    <text evidence="8">Binds 1 Mn(2+) or Fe(2+) ion per subunit.</text>
</comment>
<evidence type="ECO:0000256" key="4">
    <source>
        <dbReference type="ARBA" id="ARBA00023015"/>
    </source>
</evidence>
<dbReference type="InterPro" id="IPR002481">
    <property type="entry name" value="FUR"/>
</dbReference>
<dbReference type="InterPro" id="IPR036390">
    <property type="entry name" value="WH_DNA-bd_sf"/>
</dbReference>
<dbReference type="FunCoup" id="E8N1N3">
    <property type="interactions" value="247"/>
</dbReference>
<evidence type="ECO:0000256" key="5">
    <source>
        <dbReference type="ARBA" id="ARBA00023125"/>
    </source>
</evidence>
<dbReference type="AlphaFoldDB" id="E8N1N3"/>
<gene>
    <name evidence="9" type="ordered locus">ANT_06040</name>
</gene>
<keyword evidence="2" id="KW-0678">Repressor</keyword>
<keyword evidence="7" id="KW-0479">Metal-binding</keyword>
<comment type="similarity">
    <text evidence="1">Belongs to the Fur family.</text>
</comment>
<keyword evidence="5" id="KW-0238">DNA-binding</keyword>
<reference evidence="9 10" key="1">
    <citation type="submission" date="2010-12" db="EMBL/GenBank/DDBJ databases">
        <title>Whole genome sequence of Anaerolinea thermophila UNI-1.</title>
        <authorList>
            <person name="Narita-Yamada S."/>
            <person name="Kishi E."/>
            <person name="Watanabe Y."/>
            <person name="Takasaki K."/>
            <person name="Ankai A."/>
            <person name="Oguchi A."/>
            <person name="Fukui S."/>
            <person name="Takahashi M."/>
            <person name="Yashiro I."/>
            <person name="Hosoyama A."/>
            <person name="Sekiguchi Y."/>
            <person name="Hanada S."/>
            <person name="Fujita N."/>
        </authorList>
    </citation>
    <scope>NUCLEOTIDE SEQUENCE [LARGE SCALE GENOMIC DNA]</scope>
    <source>
        <strain evidence="10">DSM 14523 / JCM 11388 / NBRC 100420 / UNI-1</strain>
    </source>
</reference>
<dbReference type="STRING" id="926569.ANT_06040"/>
<keyword evidence="3 7" id="KW-0862">Zinc</keyword>
<dbReference type="Gene3D" id="3.30.1490.190">
    <property type="match status" value="1"/>
</dbReference>
<accession>E8N1N3</accession>
<keyword evidence="4" id="KW-0805">Transcription regulation</keyword>
<evidence type="ECO:0000256" key="8">
    <source>
        <dbReference type="PIRSR" id="PIRSR602481-2"/>
    </source>
</evidence>
<proteinExistence type="inferred from homology"/>
<dbReference type="InterPro" id="IPR043135">
    <property type="entry name" value="Fur_C"/>
</dbReference>
<dbReference type="HOGENOM" id="CLU_096072_4_2_0"/>
<dbReference type="CDD" id="cd07153">
    <property type="entry name" value="Fur_like"/>
    <property type="match status" value="1"/>
</dbReference>
<name>E8N1N3_ANATU</name>
<feature type="binding site" evidence="7">
    <location>
        <position position="105"/>
    </location>
    <ligand>
        <name>Zn(2+)</name>
        <dbReference type="ChEBI" id="CHEBI:29105"/>
    </ligand>
</feature>
<sequence length="151" mass="17119">MKDPEQRFQELMQKLRSREYRLTPQRVALIRLLASSEGHPDAAELYRRLLEQFPTTSLATVYKTLNLLKEMGEVLEIEIDGIGGEGSRFDGNDPTPHPHLICVRCHRILDGQVSLTEEILQAVQGQSGYRVISHRLDFYGICPECQAQGAN</sequence>
<evidence type="ECO:0000256" key="7">
    <source>
        <dbReference type="PIRSR" id="PIRSR602481-1"/>
    </source>
</evidence>
<dbReference type="PANTHER" id="PTHR33202:SF7">
    <property type="entry name" value="FERRIC UPTAKE REGULATION PROTEIN"/>
    <property type="match status" value="1"/>
</dbReference>
<feature type="binding site" evidence="7">
    <location>
        <position position="102"/>
    </location>
    <ligand>
        <name>Zn(2+)</name>
        <dbReference type="ChEBI" id="CHEBI:29105"/>
    </ligand>
</feature>
<dbReference type="GO" id="GO:0003700">
    <property type="term" value="F:DNA-binding transcription factor activity"/>
    <property type="evidence" value="ECO:0007669"/>
    <property type="project" value="InterPro"/>
</dbReference>
<keyword evidence="8" id="KW-0408">Iron</keyword>
<evidence type="ECO:0000256" key="3">
    <source>
        <dbReference type="ARBA" id="ARBA00022833"/>
    </source>
</evidence>
<keyword evidence="6" id="KW-0804">Transcription</keyword>
<feature type="binding site" evidence="8">
    <location>
        <position position="117"/>
    </location>
    <ligand>
        <name>Fe cation</name>
        <dbReference type="ChEBI" id="CHEBI:24875"/>
    </ligand>
</feature>
<dbReference type="InParanoid" id="E8N1N3"/>
<dbReference type="KEGG" id="atm:ANT_06040"/>
<evidence type="ECO:0000313" key="9">
    <source>
        <dbReference type="EMBL" id="BAJ62638.1"/>
    </source>
</evidence>
<evidence type="ECO:0000256" key="2">
    <source>
        <dbReference type="ARBA" id="ARBA00022491"/>
    </source>
</evidence>
<dbReference type="OrthoDB" id="8659436at2"/>
<keyword evidence="10" id="KW-1185">Reference proteome</keyword>
<feature type="binding site" evidence="7">
    <location>
        <position position="142"/>
    </location>
    <ligand>
        <name>Zn(2+)</name>
        <dbReference type="ChEBI" id="CHEBI:29105"/>
    </ligand>
</feature>
<evidence type="ECO:0000313" key="10">
    <source>
        <dbReference type="Proteomes" id="UP000008922"/>
    </source>
</evidence>
<dbReference type="InterPro" id="IPR036388">
    <property type="entry name" value="WH-like_DNA-bd_sf"/>
</dbReference>
<dbReference type="GO" id="GO:0000976">
    <property type="term" value="F:transcription cis-regulatory region binding"/>
    <property type="evidence" value="ECO:0007669"/>
    <property type="project" value="TreeGrafter"/>
</dbReference>
<comment type="cofactor">
    <cofactor evidence="7">
        <name>Zn(2+)</name>
        <dbReference type="ChEBI" id="CHEBI:29105"/>
    </cofactor>
    <text evidence="7">Binds 1 zinc ion per subunit.</text>
</comment>
<dbReference type="RefSeq" id="WP_013559033.1">
    <property type="nucleotide sequence ID" value="NC_014960.1"/>
</dbReference>
<organism evidence="9 10">
    <name type="scientific">Anaerolinea thermophila (strain DSM 14523 / JCM 11388 / NBRC 100420 / UNI-1)</name>
    <dbReference type="NCBI Taxonomy" id="926569"/>
    <lineage>
        <taxon>Bacteria</taxon>
        <taxon>Bacillati</taxon>
        <taxon>Chloroflexota</taxon>
        <taxon>Anaerolineae</taxon>
        <taxon>Anaerolineales</taxon>
        <taxon>Anaerolineaceae</taxon>
        <taxon>Anaerolinea</taxon>
    </lineage>
</organism>
<dbReference type="Proteomes" id="UP000008922">
    <property type="component" value="Chromosome"/>
</dbReference>
<dbReference type="Gene3D" id="1.10.10.10">
    <property type="entry name" value="Winged helix-like DNA-binding domain superfamily/Winged helix DNA-binding domain"/>
    <property type="match status" value="1"/>
</dbReference>
<evidence type="ECO:0000256" key="1">
    <source>
        <dbReference type="ARBA" id="ARBA00007957"/>
    </source>
</evidence>
<dbReference type="PANTHER" id="PTHR33202">
    <property type="entry name" value="ZINC UPTAKE REGULATION PROTEIN"/>
    <property type="match status" value="1"/>
</dbReference>
<dbReference type="GO" id="GO:1900376">
    <property type="term" value="P:regulation of secondary metabolite biosynthetic process"/>
    <property type="evidence" value="ECO:0007669"/>
    <property type="project" value="TreeGrafter"/>
</dbReference>
<dbReference type="eggNOG" id="COG0735">
    <property type="taxonomic scope" value="Bacteria"/>
</dbReference>
<dbReference type="Pfam" id="PF01475">
    <property type="entry name" value="FUR"/>
    <property type="match status" value="1"/>
</dbReference>
<feature type="binding site" evidence="7">
    <location>
        <position position="145"/>
    </location>
    <ligand>
        <name>Zn(2+)</name>
        <dbReference type="ChEBI" id="CHEBI:29105"/>
    </ligand>
</feature>
<dbReference type="SUPFAM" id="SSF46785">
    <property type="entry name" value="Winged helix' DNA-binding domain"/>
    <property type="match status" value="1"/>
</dbReference>
<dbReference type="GO" id="GO:0045892">
    <property type="term" value="P:negative regulation of DNA-templated transcription"/>
    <property type="evidence" value="ECO:0007669"/>
    <property type="project" value="TreeGrafter"/>
</dbReference>
<dbReference type="GO" id="GO:0008270">
    <property type="term" value="F:zinc ion binding"/>
    <property type="evidence" value="ECO:0007669"/>
    <property type="project" value="TreeGrafter"/>
</dbReference>